<organism evidence="2 3">
    <name type="scientific">Pleurodeles waltl</name>
    <name type="common">Iberian ribbed newt</name>
    <dbReference type="NCBI Taxonomy" id="8319"/>
    <lineage>
        <taxon>Eukaryota</taxon>
        <taxon>Metazoa</taxon>
        <taxon>Chordata</taxon>
        <taxon>Craniata</taxon>
        <taxon>Vertebrata</taxon>
        <taxon>Euteleostomi</taxon>
        <taxon>Amphibia</taxon>
        <taxon>Batrachia</taxon>
        <taxon>Caudata</taxon>
        <taxon>Salamandroidea</taxon>
        <taxon>Salamandridae</taxon>
        <taxon>Pleurodelinae</taxon>
        <taxon>Pleurodeles</taxon>
    </lineage>
</organism>
<sequence length="212" mass="23365">MLDATAPFTLKETHQSICELKAGKAPGPNNIPGDLYKSEPDVLVPYLNRINNAILAGAPIPYTWRGALIIPIHKKGLKADCDRESLDEGNGSGPKSPEPSLQSPRGTNSSHMGGHVEGAGRIEDVAGETGRRADSNTEREVDANMEEGKQNERTVGRRGDSGEIRMRTENTRKGKLPRDRRWSRGEAGRRRVIQETRRGLPCPRRDMAHPDM</sequence>
<proteinExistence type="predicted"/>
<dbReference type="AlphaFoldDB" id="A0AAV7L0C2"/>
<accession>A0AAV7L0C2</accession>
<dbReference type="EMBL" id="JANPWB010000016">
    <property type="protein sequence ID" value="KAJ1081928.1"/>
    <property type="molecule type" value="Genomic_DNA"/>
</dbReference>
<reference evidence="2" key="1">
    <citation type="journal article" date="2022" name="bioRxiv">
        <title>Sequencing and chromosome-scale assembly of the giantPleurodeles waltlgenome.</title>
        <authorList>
            <person name="Brown T."/>
            <person name="Elewa A."/>
            <person name="Iarovenko S."/>
            <person name="Subramanian E."/>
            <person name="Araus A.J."/>
            <person name="Petzold A."/>
            <person name="Susuki M."/>
            <person name="Suzuki K.-i.T."/>
            <person name="Hayashi T."/>
            <person name="Toyoda A."/>
            <person name="Oliveira C."/>
            <person name="Osipova E."/>
            <person name="Leigh N.D."/>
            <person name="Simon A."/>
            <person name="Yun M.H."/>
        </authorList>
    </citation>
    <scope>NUCLEOTIDE SEQUENCE</scope>
    <source>
        <strain evidence="2">20211129_DDA</strain>
        <tissue evidence="2">Liver</tissue>
    </source>
</reference>
<feature type="compositionally biased region" description="Polar residues" evidence="1">
    <location>
        <begin position="99"/>
        <end position="111"/>
    </location>
</feature>
<evidence type="ECO:0000313" key="2">
    <source>
        <dbReference type="EMBL" id="KAJ1081928.1"/>
    </source>
</evidence>
<keyword evidence="3" id="KW-1185">Reference proteome</keyword>
<evidence type="ECO:0000256" key="1">
    <source>
        <dbReference type="SAM" id="MobiDB-lite"/>
    </source>
</evidence>
<gene>
    <name evidence="2" type="ORF">NDU88_002100</name>
</gene>
<dbReference type="PANTHER" id="PTHR19446">
    <property type="entry name" value="REVERSE TRANSCRIPTASES"/>
    <property type="match status" value="1"/>
</dbReference>
<dbReference type="Proteomes" id="UP001066276">
    <property type="component" value="Chromosome 12"/>
</dbReference>
<feature type="compositionally biased region" description="Basic and acidic residues" evidence="1">
    <location>
        <begin position="118"/>
        <end position="190"/>
    </location>
</feature>
<protein>
    <recommendedName>
        <fullName evidence="4">Reverse transcriptase</fullName>
    </recommendedName>
</protein>
<evidence type="ECO:0000313" key="3">
    <source>
        <dbReference type="Proteomes" id="UP001066276"/>
    </source>
</evidence>
<comment type="caution">
    <text evidence="2">The sequence shown here is derived from an EMBL/GenBank/DDBJ whole genome shotgun (WGS) entry which is preliminary data.</text>
</comment>
<name>A0AAV7L0C2_PLEWA</name>
<evidence type="ECO:0008006" key="4">
    <source>
        <dbReference type="Google" id="ProtNLM"/>
    </source>
</evidence>
<feature type="region of interest" description="Disordered" evidence="1">
    <location>
        <begin position="83"/>
        <end position="190"/>
    </location>
</feature>